<feature type="transmembrane region" description="Helical" evidence="2">
    <location>
        <begin position="45"/>
        <end position="63"/>
    </location>
</feature>
<organism evidence="3">
    <name type="scientific">viral metagenome</name>
    <dbReference type="NCBI Taxonomy" id="1070528"/>
    <lineage>
        <taxon>unclassified sequences</taxon>
        <taxon>metagenomes</taxon>
        <taxon>organismal metagenomes</taxon>
    </lineage>
</organism>
<evidence type="ECO:0000313" key="3">
    <source>
        <dbReference type="EMBL" id="QHU27144.1"/>
    </source>
</evidence>
<reference evidence="3" key="1">
    <citation type="journal article" date="2020" name="Nature">
        <title>Giant virus diversity and host interactions through global metagenomics.</title>
        <authorList>
            <person name="Schulz F."/>
            <person name="Roux S."/>
            <person name="Paez-Espino D."/>
            <person name="Jungbluth S."/>
            <person name="Walsh D.A."/>
            <person name="Denef V.J."/>
            <person name="McMahon K.D."/>
            <person name="Konstantinidis K.T."/>
            <person name="Eloe-Fadrosh E.A."/>
            <person name="Kyrpides N.C."/>
            <person name="Woyke T."/>
        </authorList>
    </citation>
    <scope>NUCLEOTIDE SEQUENCE</scope>
    <source>
        <strain evidence="3">GVMAG-M-3300027763-16</strain>
    </source>
</reference>
<accession>A0A6C0LBX3</accession>
<name>A0A6C0LBX3_9ZZZZ</name>
<feature type="compositionally biased region" description="Low complexity" evidence="1">
    <location>
        <begin position="122"/>
        <end position="137"/>
    </location>
</feature>
<dbReference type="AlphaFoldDB" id="A0A6C0LBX3"/>
<keyword evidence="2" id="KW-0472">Membrane</keyword>
<keyword evidence="2" id="KW-0812">Transmembrane</keyword>
<keyword evidence="2" id="KW-1133">Transmembrane helix</keyword>
<protein>
    <submittedName>
        <fullName evidence="3">Uncharacterized protein</fullName>
    </submittedName>
</protein>
<dbReference type="EMBL" id="MN740451">
    <property type="protein sequence ID" value="QHU27144.1"/>
    <property type="molecule type" value="Genomic_DNA"/>
</dbReference>
<evidence type="ECO:0000256" key="1">
    <source>
        <dbReference type="SAM" id="MobiDB-lite"/>
    </source>
</evidence>
<evidence type="ECO:0000256" key="2">
    <source>
        <dbReference type="SAM" id="Phobius"/>
    </source>
</evidence>
<feature type="region of interest" description="Disordered" evidence="1">
    <location>
        <begin position="101"/>
        <end position="137"/>
    </location>
</feature>
<proteinExistence type="predicted"/>
<sequence length="137" mass="15309">MYILLYSIVIAAFILGAYQYIDSINRDINAEPYDITKDLLTINNVAIYLAIVSTVFFIMYMAFNDDPDIFLSLGIFENDKESIGYEIKKTNVNPNILRNTTDPMKMGFEPYNSGGSKSDTNSDASSVLSSELSVDSE</sequence>